<evidence type="ECO:0000256" key="2">
    <source>
        <dbReference type="ARBA" id="ARBA00022692"/>
    </source>
</evidence>
<gene>
    <name evidence="7" type="ORF">KSV97_08310</name>
    <name evidence="8" type="ORF">KSW06_08175</name>
</gene>
<dbReference type="Pfam" id="PF04932">
    <property type="entry name" value="Wzy_C"/>
    <property type="match status" value="1"/>
</dbReference>
<dbReference type="Proteomes" id="UP001196408">
    <property type="component" value="Unassembled WGS sequence"/>
</dbReference>
<keyword evidence="3 5" id="KW-1133">Transmembrane helix</keyword>
<keyword evidence="7" id="KW-0436">Ligase</keyword>
<keyword evidence="4 5" id="KW-0472">Membrane</keyword>
<evidence type="ECO:0000259" key="6">
    <source>
        <dbReference type="Pfam" id="PF04932"/>
    </source>
</evidence>
<dbReference type="PANTHER" id="PTHR37422:SF20">
    <property type="entry name" value="O-ANTIGEN POLYMERASE"/>
    <property type="match status" value="1"/>
</dbReference>
<feature type="transmembrane region" description="Helical" evidence="5">
    <location>
        <begin position="346"/>
        <end position="365"/>
    </location>
</feature>
<comment type="subcellular location">
    <subcellularLocation>
        <location evidence="1">Membrane</location>
        <topology evidence="1">Multi-pass membrane protein</topology>
    </subcellularLocation>
</comment>
<dbReference type="Proteomes" id="UP001197492">
    <property type="component" value="Unassembled WGS sequence"/>
</dbReference>
<comment type="caution">
    <text evidence="7">The sequence shown here is derived from an EMBL/GenBank/DDBJ whole genome shotgun (WGS) entry which is preliminary data.</text>
</comment>
<dbReference type="AlphaFoldDB" id="A0AAW4MW95"/>
<dbReference type="InterPro" id="IPR007016">
    <property type="entry name" value="O-antigen_ligase-rel_domated"/>
</dbReference>
<evidence type="ECO:0000256" key="5">
    <source>
        <dbReference type="SAM" id="Phobius"/>
    </source>
</evidence>
<name>A0AAW4MW95_9FIRM</name>
<feature type="transmembrane region" description="Helical" evidence="5">
    <location>
        <begin position="110"/>
        <end position="132"/>
    </location>
</feature>
<evidence type="ECO:0000256" key="3">
    <source>
        <dbReference type="ARBA" id="ARBA00022989"/>
    </source>
</evidence>
<feature type="transmembrane region" description="Helical" evidence="5">
    <location>
        <begin position="18"/>
        <end position="41"/>
    </location>
</feature>
<evidence type="ECO:0000313" key="7">
    <source>
        <dbReference type="EMBL" id="MBV3383219.1"/>
    </source>
</evidence>
<dbReference type="GO" id="GO:0016874">
    <property type="term" value="F:ligase activity"/>
    <property type="evidence" value="ECO:0007669"/>
    <property type="project" value="UniProtKB-KW"/>
</dbReference>
<feature type="transmembrane region" description="Helical" evidence="5">
    <location>
        <begin position="371"/>
        <end position="392"/>
    </location>
</feature>
<dbReference type="EMBL" id="JAHOEF010000056">
    <property type="protein sequence ID" value="MBV3383219.1"/>
    <property type="molecule type" value="Genomic_DNA"/>
</dbReference>
<evidence type="ECO:0000256" key="1">
    <source>
        <dbReference type="ARBA" id="ARBA00004141"/>
    </source>
</evidence>
<feature type="transmembrane region" description="Helical" evidence="5">
    <location>
        <begin position="237"/>
        <end position="253"/>
    </location>
</feature>
<feature type="transmembrane region" description="Helical" evidence="5">
    <location>
        <begin position="61"/>
        <end position="76"/>
    </location>
</feature>
<feature type="domain" description="O-antigen ligase-related" evidence="6">
    <location>
        <begin position="200"/>
        <end position="329"/>
    </location>
</feature>
<feature type="transmembrane region" description="Helical" evidence="5">
    <location>
        <begin position="191"/>
        <end position="209"/>
    </location>
</feature>
<keyword evidence="10" id="KW-1185">Reference proteome</keyword>
<dbReference type="GO" id="GO:0016020">
    <property type="term" value="C:membrane"/>
    <property type="evidence" value="ECO:0007669"/>
    <property type="project" value="UniProtKB-SubCell"/>
</dbReference>
<sequence length="398" mass="46136">MDIIKNLKSRFDSVQCDFLIAIVAIFLPFYITVVIHAIIFFKWIKQGEVKKGYEETKRSKYIIFFSALIFLTSVFYQNWPGAGVSLGYLMLYSMTLVYRRHASEELFDAMLNLVIGLSVFAAVWAIIEYIFILRQFDLEGWYLVVFNAPQYRTNAMFFNANYYAMMIEFFVAICFYKFLKYTHNHGFMNHIKEIVIIGLITLLNLFCLYLTGCRTAWPALAGGLAIMLLFNRNYKSFGGICAVGAAGFGFFIAKPQYIPRMSNIVKYLGVRKHIWEVAIQNIKTHFLFGEGPMTYWHIYAQYSGHPTQHSHNIFIDPVLCFGIIGLLVIAPFFIENIKRLYRLLRTKCNPTLVALIVGYIVMIYIHGLLDYTIFFVSTGFLFAMIVSSFDIYRKEIDQ</sequence>
<dbReference type="RefSeq" id="WP_217747962.1">
    <property type="nucleotide sequence ID" value="NZ_JAHOEB010000054.1"/>
</dbReference>
<proteinExistence type="predicted"/>
<evidence type="ECO:0000313" key="9">
    <source>
        <dbReference type="Proteomes" id="UP001196408"/>
    </source>
</evidence>
<evidence type="ECO:0000256" key="4">
    <source>
        <dbReference type="ARBA" id="ARBA00023136"/>
    </source>
</evidence>
<dbReference type="InterPro" id="IPR051533">
    <property type="entry name" value="WaaL-like"/>
</dbReference>
<protein>
    <submittedName>
        <fullName evidence="7">O-antigen ligase family protein</fullName>
    </submittedName>
</protein>
<keyword evidence="2 5" id="KW-0812">Transmembrane</keyword>
<accession>A0AAW4MW95</accession>
<dbReference type="PANTHER" id="PTHR37422">
    <property type="entry name" value="TEICHURONIC ACID BIOSYNTHESIS PROTEIN TUAE"/>
    <property type="match status" value="1"/>
</dbReference>
<feature type="transmembrane region" description="Helical" evidence="5">
    <location>
        <begin position="313"/>
        <end position="334"/>
    </location>
</feature>
<dbReference type="EMBL" id="JAHOEL010000054">
    <property type="protein sequence ID" value="MBV3393228.1"/>
    <property type="molecule type" value="Genomic_DNA"/>
</dbReference>
<reference evidence="7 10" key="1">
    <citation type="submission" date="2021-06" db="EMBL/GenBank/DDBJ databases">
        <title>Collection of gut derived symbiotic bacterial strains cultured from healthy donors.</title>
        <authorList>
            <person name="Lin H."/>
            <person name="Littmann E."/>
            <person name="Pamer E.G."/>
        </authorList>
    </citation>
    <scope>NUCLEOTIDE SEQUENCE</scope>
    <source>
        <strain evidence="8 10">MSK.21.70</strain>
        <strain evidence="7">MSK.21.82</strain>
    </source>
</reference>
<evidence type="ECO:0000313" key="10">
    <source>
        <dbReference type="Proteomes" id="UP001197492"/>
    </source>
</evidence>
<organism evidence="7 9">
    <name type="scientific">Catenibacterium mitsuokai</name>
    <dbReference type="NCBI Taxonomy" id="100886"/>
    <lineage>
        <taxon>Bacteria</taxon>
        <taxon>Bacillati</taxon>
        <taxon>Bacillota</taxon>
        <taxon>Erysipelotrichia</taxon>
        <taxon>Erysipelotrichales</taxon>
        <taxon>Coprobacillaceae</taxon>
        <taxon>Catenibacterium</taxon>
    </lineage>
</organism>
<feature type="transmembrane region" description="Helical" evidence="5">
    <location>
        <begin position="160"/>
        <end position="179"/>
    </location>
</feature>
<evidence type="ECO:0000313" key="8">
    <source>
        <dbReference type="EMBL" id="MBV3393228.1"/>
    </source>
</evidence>